<proteinExistence type="predicted"/>
<dbReference type="EMBL" id="JASJQH010002300">
    <property type="protein sequence ID" value="KAK9760301.1"/>
    <property type="molecule type" value="Genomic_DNA"/>
</dbReference>
<organism evidence="1 2">
    <name type="scientific">Basidiobolus ranarum</name>
    <dbReference type="NCBI Taxonomy" id="34480"/>
    <lineage>
        <taxon>Eukaryota</taxon>
        <taxon>Fungi</taxon>
        <taxon>Fungi incertae sedis</taxon>
        <taxon>Zoopagomycota</taxon>
        <taxon>Entomophthoromycotina</taxon>
        <taxon>Basidiobolomycetes</taxon>
        <taxon>Basidiobolales</taxon>
        <taxon>Basidiobolaceae</taxon>
        <taxon>Basidiobolus</taxon>
    </lineage>
</organism>
<dbReference type="Proteomes" id="UP001479436">
    <property type="component" value="Unassembled WGS sequence"/>
</dbReference>
<comment type="caution">
    <text evidence="1">The sequence shown here is derived from an EMBL/GenBank/DDBJ whole genome shotgun (WGS) entry which is preliminary data.</text>
</comment>
<evidence type="ECO:0000313" key="1">
    <source>
        <dbReference type="EMBL" id="KAK9760301.1"/>
    </source>
</evidence>
<protein>
    <submittedName>
        <fullName evidence="1">Uncharacterized protein</fullName>
    </submittedName>
</protein>
<evidence type="ECO:0000313" key="2">
    <source>
        <dbReference type="Proteomes" id="UP001479436"/>
    </source>
</evidence>
<accession>A0ABR2WFR1</accession>
<gene>
    <name evidence="1" type="ORF">K7432_015831</name>
</gene>
<keyword evidence="2" id="KW-1185">Reference proteome</keyword>
<sequence>MDEKQILDALVEEATNCLNSSEETSKKEYEYRRKIKKMNWQTSSSTGCHNLSENQVL</sequence>
<name>A0ABR2WFR1_9FUNG</name>
<reference evidence="1 2" key="1">
    <citation type="submission" date="2023-04" db="EMBL/GenBank/DDBJ databases">
        <title>Genome of Basidiobolus ranarum AG-B5.</title>
        <authorList>
            <person name="Stajich J.E."/>
            <person name="Carter-House D."/>
            <person name="Gryganskyi A."/>
        </authorList>
    </citation>
    <scope>NUCLEOTIDE SEQUENCE [LARGE SCALE GENOMIC DNA]</scope>
    <source>
        <strain evidence="1 2">AG-B5</strain>
    </source>
</reference>